<dbReference type="OrthoDB" id="5694214at2"/>
<feature type="domain" description="SusD-like N-terminal" evidence="8">
    <location>
        <begin position="25"/>
        <end position="195"/>
    </location>
</feature>
<dbReference type="Pfam" id="PF14322">
    <property type="entry name" value="SusD-like_3"/>
    <property type="match status" value="1"/>
</dbReference>
<proteinExistence type="inferred from homology"/>
<gene>
    <name evidence="9" type="ordered locus">Cycma_3616</name>
</gene>
<evidence type="ECO:0000256" key="3">
    <source>
        <dbReference type="ARBA" id="ARBA00022729"/>
    </source>
</evidence>
<protein>
    <submittedName>
        <fullName evidence="9">RagB/SusD domain-containing protein</fullName>
    </submittedName>
</protein>
<dbReference type="InterPro" id="IPR033985">
    <property type="entry name" value="SusD-like_N"/>
</dbReference>
<dbReference type="InterPro" id="IPR012944">
    <property type="entry name" value="SusD_RagB_dom"/>
</dbReference>
<keyword evidence="3 6" id="KW-0732">Signal</keyword>
<evidence type="ECO:0000256" key="4">
    <source>
        <dbReference type="ARBA" id="ARBA00023136"/>
    </source>
</evidence>
<dbReference type="KEGG" id="cmr:Cycma_3616"/>
<dbReference type="RefSeq" id="WP_014021619.1">
    <property type="nucleotide sequence ID" value="NC_015914.1"/>
</dbReference>
<evidence type="ECO:0000259" key="8">
    <source>
        <dbReference type="Pfam" id="PF14322"/>
    </source>
</evidence>
<dbReference type="GO" id="GO:0009279">
    <property type="term" value="C:cell outer membrane"/>
    <property type="evidence" value="ECO:0007669"/>
    <property type="project" value="UniProtKB-SubCell"/>
</dbReference>
<evidence type="ECO:0000313" key="10">
    <source>
        <dbReference type="Proteomes" id="UP000001635"/>
    </source>
</evidence>
<evidence type="ECO:0000259" key="7">
    <source>
        <dbReference type="Pfam" id="PF07980"/>
    </source>
</evidence>
<dbReference type="AlphaFoldDB" id="G0J072"/>
<dbReference type="Proteomes" id="UP000001635">
    <property type="component" value="Chromosome"/>
</dbReference>
<dbReference type="CDD" id="cd08977">
    <property type="entry name" value="SusD"/>
    <property type="match status" value="1"/>
</dbReference>
<dbReference type="InterPro" id="IPR011990">
    <property type="entry name" value="TPR-like_helical_dom_sf"/>
</dbReference>
<evidence type="ECO:0000256" key="5">
    <source>
        <dbReference type="ARBA" id="ARBA00023237"/>
    </source>
</evidence>
<feature type="domain" description="RagB/SusD" evidence="7">
    <location>
        <begin position="336"/>
        <end position="460"/>
    </location>
</feature>
<evidence type="ECO:0000313" key="9">
    <source>
        <dbReference type="EMBL" id="AEL27333.1"/>
    </source>
</evidence>
<evidence type="ECO:0000256" key="1">
    <source>
        <dbReference type="ARBA" id="ARBA00004442"/>
    </source>
</evidence>
<name>G0J072_CYCMS</name>
<comment type="subcellular location">
    <subcellularLocation>
        <location evidence="1">Cell outer membrane</location>
    </subcellularLocation>
</comment>
<dbReference type="SUPFAM" id="SSF48452">
    <property type="entry name" value="TPR-like"/>
    <property type="match status" value="1"/>
</dbReference>
<dbReference type="Gene3D" id="1.25.40.390">
    <property type="match status" value="1"/>
</dbReference>
<reference evidence="10" key="1">
    <citation type="submission" date="2011-07" db="EMBL/GenBank/DDBJ databases">
        <title>The complete genome of Cyclobacterium marinum DSM 745.</title>
        <authorList>
            <person name="Lucas S."/>
            <person name="Han J."/>
            <person name="Lapidus A."/>
            <person name="Bruce D."/>
            <person name="Goodwin L."/>
            <person name="Pitluck S."/>
            <person name="Peters L."/>
            <person name="Kyrpides N."/>
            <person name="Mavromatis K."/>
            <person name="Ivanova N."/>
            <person name="Ovchinnikova G."/>
            <person name="Chertkov O."/>
            <person name="Detter J.C."/>
            <person name="Tapia R."/>
            <person name="Han C."/>
            <person name="Land M."/>
            <person name="Hauser L."/>
            <person name="Markowitz V."/>
            <person name="Cheng J.-F."/>
            <person name="Hugenholtz P."/>
            <person name="Woyke T."/>
            <person name="Wu D."/>
            <person name="Tindall B."/>
            <person name="Schuetze A."/>
            <person name="Brambilla E."/>
            <person name="Klenk H.-P."/>
            <person name="Eisen J.A."/>
        </authorList>
    </citation>
    <scope>NUCLEOTIDE SEQUENCE [LARGE SCALE GENOMIC DNA]</scope>
    <source>
        <strain evidence="10">ATCC 25205 / DSM 745 / LMG 13164 / NCIMB 1802</strain>
    </source>
</reference>
<evidence type="ECO:0000256" key="6">
    <source>
        <dbReference type="SAM" id="SignalP"/>
    </source>
</evidence>
<dbReference type="EMBL" id="CP002955">
    <property type="protein sequence ID" value="AEL27333.1"/>
    <property type="molecule type" value="Genomic_DNA"/>
</dbReference>
<organism evidence="9 10">
    <name type="scientific">Cyclobacterium marinum (strain ATCC 25205 / DSM 745 / LMG 13164 / NCIMB 1802)</name>
    <name type="common">Flectobacillus marinus</name>
    <dbReference type="NCBI Taxonomy" id="880070"/>
    <lineage>
        <taxon>Bacteria</taxon>
        <taxon>Pseudomonadati</taxon>
        <taxon>Bacteroidota</taxon>
        <taxon>Cytophagia</taxon>
        <taxon>Cytophagales</taxon>
        <taxon>Cyclobacteriaceae</taxon>
        <taxon>Cyclobacterium</taxon>
    </lineage>
</organism>
<sequence length="460" mass="52346">MMKLNKIYRTVLLLFAICLGACSEEFLDLPPQSNGTVGQFYSNQADFETAVVGLYSGFKGAIIELQMLEEYRGDNLTNIQYWYLELAENQFGPNTTSMFWDLYTELVYPANIILDRIDEVTMDDAARDRIKGQTYFFRGFAYYTLNLWFGGVPSVTAPLGVDESYSLGRSTEAEIWALVESDFSQAVSLLDPSVEIGRVDKFDAETYLAKALMQQQKWGLAETALADVFNNSGAALETNWNNLWTMDAEKNSQEYMLSVILSPVAPANNWAQQFLFMENTPGLQGNFLYKPGYYESFEAGDIRRDETLGFTPNQLKEENRKYDFGYDLNEFRFIGDLIVLRFADVQLLYAEAISMNANSTQQKSLDLMNETRNRAGLAPLTLADVPTLEDFITAILAERRAELAFEGHRYSDLKRQNRLVKYVNAMGGVYNFDETYNYVPIPLQEIEKVGSDILKQNEGY</sequence>
<dbReference type="Pfam" id="PF07980">
    <property type="entry name" value="SusD_RagB"/>
    <property type="match status" value="1"/>
</dbReference>
<dbReference type="HOGENOM" id="CLU_015553_1_3_10"/>
<keyword evidence="4" id="KW-0472">Membrane</keyword>
<keyword evidence="5" id="KW-0998">Cell outer membrane</keyword>
<accession>G0J072</accession>
<comment type="similarity">
    <text evidence="2">Belongs to the SusD family.</text>
</comment>
<dbReference type="eggNOG" id="COG3193">
    <property type="taxonomic scope" value="Bacteria"/>
</dbReference>
<evidence type="ECO:0000256" key="2">
    <source>
        <dbReference type="ARBA" id="ARBA00006275"/>
    </source>
</evidence>
<dbReference type="STRING" id="880070.Cycma_3616"/>
<keyword evidence="10" id="KW-1185">Reference proteome</keyword>
<feature type="chain" id="PRO_5003401448" evidence="6">
    <location>
        <begin position="24"/>
        <end position="460"/>
    </location>
</feature>
<feature type="signal peptide" evidence="6">
    <location>
        <begin position="1"/>
        <end position="23"/>
    </location>
</feature>